<comment type="caution">
    <text evidence="2">The sequence shown here is derived from an EMBL/GenBank/DDBJ whole genome shotgun (WGS) entry which is preliminary data.</text>
</comment>
<dbReference type="InterPro" id="IPR011990">
    <property type="entry name" value="TPR-like_helical_dom_sf"/>
</dbReference>
<accession>K1U7X9</accession>
<name>K1U7X9_9ZZZZ</name>
<dbReference type="Gene3D" id="1.25.40.10">
    <property type="entry name" value="Tetratricopeptide repeat domain"/>
    <property type="match status" value="2"/>
</dbReference>
<reference evidence="2" key="1">
    <citation type="journal article" date="2013" name="Environ. Microbiol.">
        <title>Microbiota from the distal guts of lean and obese adolescents exhibit partial functional redundancy besides clear differences in community structure.</title>
        <authorList>
            <person name="Ferrer M."/>
            <person name="Ruiz A."/>
            <person name="Lanza F."/>
            <person name="Haange S.B."/>
            <person name="Oberbach A."/>
            <person name="Till H."/>
            <person name="Bargiela R."/>
            <person name="Campoy C."/>
            <person name="Segura M.T."/>
            <person name="Richter M."/>
            <person name="von Bergen M."/>
            <person name="Seifert J."/>
            <person name="Suarez A."/>
        </authorList>
    </citation>
    <scope>NUCLEOTIDE SEQUENCE</scope>
</reference>
<dbReference type="SUPFAM" id="SSF48452">
    <property type="entry name" value="TPR-like"/>
    <property type="match status" value="1"/>
</dbReference>
<evidence type="ECO:0000313" key="2">
    <source>
        <dbReference type="EMBL" id="EKC78343.1"/>
    </source>
</evidence>
<evidence type="ECO:0000259" key="1">
    <source>
        <dbReference type="Pfam" id="PF09976"/>
    </source>
</evidence>
<feature type="non-terminal residue" evidence="2">
    <location>
        <position position="1"/>
    </location>
</feature>
<feature type="non-terminal residue" evidence="2">
    <location>
        <position position="311"/>
    </location>
</feature>
<proteinExistence type="predicted"/>
<dbReference type="AlphaFoldDB" id="K1U7X9"/>
<dbReference type="SUPFAM" id="SSF81901">
    <property type="entry name" value="HCP-like"/>
    <property type="match status" value="1"/>
</dbReference>
<feature type="domain" description="Ancillary SecYEG translocon subunit/Cell division coordinator CpoB TPR" evidence="1">
    <location>
        <begin position="30"/>
        <end position="174"/>
    </location>
</feature>
<sequence length="311" mass="35701">YPGDTKQPEFVAAHIKLAGLYLNKNYEVYNVELAEQHLKEALGDIQHRLQKKYTRKTERDISSLESIYLNLGKCALEKDDPQTAKEFFTKCIQESQSGEIRDNWYTEEARIALSEVYLEEQDYDAALKVLTEPEQKDEKGRIAIQEAKIHLSLGDIPAAMRYYDKAVEKGNLTGRYYQAKIYSTAEYGVYDIPKALQYMGEAAEADIFVAKAGLAKLYLRKDAYNPNLAYEQLHKVLSEFQSKELLNDLSKSELRQRSAIYEMLGDLHKDKNCMYYDCEKAVAYYNKALMDNPEAVTGRLSLAKIYADVQN</sequence>
<dbReference type="InterPro" id="IPR018704">
    <property type="entry name" value="SecYEG/CpoB_TPR"/>
</dbReference>
<dbReference type="EMBL" id="AJWY01002379">
    <property type="protein sequence ID" value="EKC78343.1"/>
    <property type="molecule type" value="Genomic_DNA"/>
</dbReference>
<protein>
    <recommendedName>
        <fullName evidence="1">Ancillary SecYEG translocon subunit/Cell division coordinator CpoB TPR domain-containing protein</fullName>
    </recommendedName>
</protein>
<gene>
    <name evidence="2" type="ORF">LEA_03594</name>
</gene>
<organism evidence="2">
    <name type="scientific">human gut metagenome</name>
    <dbReference type="NCBI Taxonomy" id="408170"/>
    <lineage>
        <taxon>unclassified sequences</taxon>
        <taxon>metagenomes</taxon>
        <taxon>organismal metagenomes</taxon>
    </lineage>
</organism>
<dbReference type="Pfam" id="PF09976">
    <property type="entry name" value="TPR_21"/>
    <property type="match status" value="1"/>
</dbReference>